<sequence length="69" mass="8301">MNLLILTKDTNDKVFAHNTDEVWITRQERKSLSETKDTRTARNKNNLMKISFLKRRKVYCMVLESQNKR</sequence>
<name>A0ABD2MGL7_9CUCU</name>
<reference evidence="1 2" key="1">
    <citation type="journal article" date="2021" name="BMC Biol.">
        <title>Horizontally acquired antibacterial genes associated with adaptive radiation of ladybird beetles.</title>
        <authorList>
            <person name="Li H.S."/>
            <person name="Tang X.F."/>
            <person name="Huang Y.H."/>
            <person name="Xu Z.Y."/>
            <person name="Chen M.L."/>
            <person name="Du X.Y."/>
            <person name="Qiu B.Y."/>
            <person name="Chen P.T."/>
            <person name="Zhang W."/>
            <person name="Slipinski A."/>
            <person name="Escalona H.E."/>
            <person name="Waterhouse R.M."/>
            <person name="Zwick A."/>
            <person name="Pang H."/>
        </authorList>
    </citation>
    <scope>NUCLEOTIDE SEQUENCE [LARGE SCALE GENOMIC DNA]</scope>
    <source>
        <strain evidence="1">SYSU2018</strain>
    </source>
</reference>
<evidence type="ECO:0000313" key="1">
    <source>
        <dbReference type="EMBL" id="KAL3265495.1"/>
    </source>
</evidence>
<evidence type="ECO:0000313" key="2">
    <source>
        <dbReference type="Proteomes" id="UP001516400"/>
    </source>
</evidence>
<feature type="non-terminal residue" evidence="1">
    <location>
        <position position="69"/>
    </location>
</feature>
<dbReference type="Proteomes" id="UP001516400">
    <property type="component" value="Unassembled WGS sequence"/>
</dbReference>
<proteinExistence type="predicted"/>
<comment type="caution">
    <text evidence="1">The sequence shown here is derived from an EMBL/GenBank/DDBJ whole genome shotgun (WGS) entry which is preliminary data.</text>
</comment>
<dbReference type="AlphaFoldDB" id="A0ABD2MGL7"/>
<organism evidence="1 2">
    <name type="scientific">Cryptolaemus montrouzieri</name>
    <dbReference type="NCBI Taxonomy" id="559131"/>
    <lineage>
        <taxon>Eukaryota</taxon>
        <taxon>Metazoa</taxon>
        <taxon>Ecdysozoa</taxon>
        <taxon>Arthropoda</taxon>
        <taxon>Hexapoda</taxon>
        <taxon>Insecta</taxon>
        <taxon>Pterygota</taxon>
        <taxon>Neoptera</taxon>
        <taxon>Endopterygota</taxon>
        <taxon>Coleoptera</taxon>
        <taxon>Polyphaga</taxon>
        <taxon>Cucujiformia</taxon>
        <taxon>Coccinelloidea</taxon>
        <taxon>Coccinellidae</taxon>
        <taxon>Scymninae</taxon>
        <taxon>Scymnini</taxon>
        <taxon>Cryptolaemus</taxon>
    </lineage>
</organism>
<accession>A0ABD2MGL7</accession>
<gene>
    <name evidence="1" type="ORF">HHI36_009699</name>
</gene>
<protein>
    <submittedName>
        <fullName evidence="1">Uncharacterized protein</fullName>
    </submittedName>
</protein>
<keyword evidence="2" id="KW-1185">Reference proteome</keyword>
<dbReference type="EMBL" id="JABFTP020000001">
    <property type="protein sequence ID" value="KAL3265495.1"/>
    <property type="molecule type" value="Genomic_DNA"/>
</dbReference>